<sequence>MNCLDFLENGIWIVTSLLNVDLIGSCEWKQNILQSKQRSHLGLDRKIHRPQEHVENEAKYETNSAFEFKATQNDKISELEKRKRIFKNNLEYIENFNNAGNKSYKLGLNQYSDLTSDEFLASHTGLKVSKQLSSSKMRSAAVPFNLNDDVPTNFDWRQQGAVTDVKDQGSCGCCWAFSVVAAVEGAVKINTGELISLSEQQLVDCDERNSGCHGGNMDSAFKYIIQKGIVSEADYPYQEGSQTCQLNDQMKFEAQITNFIDVPANDEQQLLQAVAQQPVSVGIEVGDEFQHYMGDVYSGTCGQSMNHAVTAVGYGVSEDGTKYWLIKNSWGKGWGEEGYMKLLRESGEPGGQCGIAAHASYPII</sequence>
<dbReference type="EnsemblPlants" id="AES64016">
    <property type="protein sequence ID" value="AES64016"/>
    <property type="gene ID" value="MTR_2g015850"/>
</dbReference>
<reference evidence="11" key="3">
    <citation type="submission" date="2015-04" db="UniProtKB">
        <authorList>
            <consortium name="EnsemblPlants"/>
        </authorList>
    </citation>
    <scope>IDENTIFICATION</scope>
    <source>
        <strain evidence="11">cv. Jemalong A17</strain>
    </source>
</reference>
<dbReference type="InterPro" id="IPR025661">
    <property type="entry name" value="Pept_asp_AS"/>
</dbReference>
<keyword evidence="2 10" id="KW-0645">Protease</keyword>
<proteinExistence type="inferred from homology"/>
<keyword evidence="4" id="KW-0378">Hydrolase</keyword>
<dbReference type="Gene3D" id="3.90.70.10">
    <property type="entry name" value="Cysteine proteinases"/>
    <property type="match status" value="1"/>
</dbReference>
<dbReference type="OrthoDB" id="1572535at2759"/>
<evidence type="ECO:0000259" key="8">
    <source>
        <dbReference type="SMART" id="SM00645"/>
    </source>
</evidence>
<dbReference type="InterPro" id="IPR013128">
    <property type="entry name" value="Peptidase_C1A"/>
</dbReference>
<evidence type="ECO:0000259" key="9">
    <source>
        <dbReference type="SMART" id="SM00848"/>
    </source>
</evidence>
<dbReference type="GO" id="GO:0005615">
    <property type="term" value="C:extracellular space"/>
    <property type="evidence" value="ECO:0000318"/>
    <property type="project" value="GO_Central"/>
</dbReference>
<evidence type="ECO:0000313" key="10">
    <source>
        <dbReference type="EMBL" id="AES64016.1"/>
    </source>
</evidence>
<dbReference type="GO" id="GO:0005764">
    <property type="term" value="C:lysosome"/>
    <property type="evidence" value="ECO:0000318"/>
    <property type="project" value="GO_Central"/>
</dbReference>
<dbReference type="InterPro" id="IPR000668">
    <property type="entry name" value="Peptidase_C1A_C"/>
</dbReference>
<feature type="domain" description="Peptidase C1A papain C-terminal" evidence="8">
    <location>
        <begin position="150"/>
        <end position="363"/>
    </location>
</feature>
<gene>
    <name evidence="11" type="primary">11443837</name>
    <name evidence="10" type="ordered locus">MTR_2g015850</name>
</gene>
<dbReference type="PaxDb" id="3880-AES64016"/>
<dbReference type="SUPFAM" id="SSF54001">
    <property type="entry name" value="Cysteine proteinases"/>
    <property type="match status" value="1"/>
</dbReference>
<dbReference type="GO" id="GO:0051603">
    <property type="term" value="P:proteolysis involved in protein catabolic process"/>
    <property type="evidence" value="ECO:0000318"/>
    <property type="project" value="GO_Central"/>
</dbReference>
<evidence type="ECO:0000313" key="12">
    <source>
        <dbReference type="Proteomes" id="UP000002051"/>
    </source>
</evidence>
<evidence type="ECO:0000256" key="5">
    <source>
        <dbReference type="ARBA" id="ARBA00022807"/>
    </source>
</evidence>
<reference evidence="10 12" key="1">
    <citation type="journal article" date="2011" name="Nature">
        <title>The Medicago genome provides insight into the evolution of rhizobial symbioses.</title>
        <authorList>
            <person name="Young N.D."/>
            <person name="Debelle F."/>
            <person name="Oldroyd G.E."/>
            <person name="Geurts R."/>
            <person name="Cannon S.B."/>
            <person name="Udvardi M.K."/>
            <person name="Benedito V.A."/>
            <person name="Mayer K.F."/>
            <person name="Gouzy J."/>
            <person name="Schoof H."/>
            <person name="Van de Peer Y."/>
            <person name="Proost S."/>
            <person name="Cook D.R."/>
            <person name="Meyers B.C."/>
            <person name="Spannagl M."/>
            <person name="Cheung F."/>
            <person name="De Mita S."/>
            <person name="Krishnakumar V."/>
            <person name="Gundlach H."/>
            <person name="Zhou S."/>
            <person name="Mudge J."/>
            <person name="Bharti A.K."/>
            <person name="Murray J.D."/>
            <person name="Naoumkina M.A."/>
            <person name="Rosen B."/>
            <person name="Silverstein K.A."/>
            <person name="Tang H."/>
            <person name="Rombauts S."/>
            <person name="Zhao P.X."/>
            <person name="Zhou P."/>
            <person name="Barbe V."/>
            <person name="Bardou P."/>
            <person name="Bechner M."/>
            <person name="Bellec A."/>
            <person name="Berger A."/>
            <person name="Berges H."/>
            <person name="Bidwell S."/>
            <person name="Bisseling T."/>
            <person name="Choisne N."/>
            <person name="Couloux A."/>
            <person name="Denny R."/>
            <person name="Deshpande S."/>
            <person name="Dai X."/>
            <person name="Doyle J.J."/>
            <person name="Dudez A.M."/>
            <person name="Farmer A.D."/>
            <person name="Fouteau S."/>
            <person name="Franken C."/>
            <person name="Gibelin C."/>
            <person name="Gish J."/>
            <person name="Goldstein S."/>
            <person name="Gonzalez A.J."/>
            <person name="Green P.J."/>
            <person name="Hallab A."/>
            <person name="Hartog M."/>
            <person name="Hua A."/>
            <person name="Humphray S.J."/>
            <person name="Jeong D.H."/>
            <person name="Jing Y."/>
            <person name="Jocker A."/>
            <person name="Kenton S.M."/>
            <person name="Kim D.J."/>
            <person name="Klee K."/>
            <person name="Lai H."/>
            <person name="Lang C."/>
            <person name="Lin S."/>
            <person name="Macmil S.L."/>
            <person name="Magdelenat G."/>
            <person name="Matthews L."/>
            <person name="McCorrison J."/>
            <person name="Monaghan E.L."/>
            <person name="Mun J.H."/>
            <person name="Najar F.Z."/>
            <person name="Nicholson C."/>
            <person name="Noirot C."/>
            <person name="O'Bleness M."/>
            <person name="Paule C.R."/>
            <person name="Poulain J."/>
            <person name="Prion F."/>
            <person name="Qin B."/>
            <person name="Qu C."/>
            <person name="Retzel E.F."/>
            <person name="Riddle C."/>
            <person name="Sallet E."/>
            <person name="Samain S."/>
            <person name="Samson N."/>
            <person name="Sanders I."/>
            <person name="Saurat O."/>
            <person name="Scarpelli C."/>
            <person name="Schiex T."/>
            <person name="Segurens B."/>
            <person name="Severin A.J."/>
            <person name="Sherrier D.J."/>
            <person name="Shi R."/>
            <person name="Sims S."/>
            <person name="Singer S.R."/>
            <person name="Sinharoy S."/>
            <person name="Sterck L."/>
            <person name="Viollet A."/>
            <person name="Wang B.B."/>
            <person name="Wang K."/>
            <person name="Wang M."/>
            <person name="Wang X."/>
            <person name="Warfsmann J."/>
            <person name="Weissenbach J."/>
            <person name="White D.D."/>
            <person name="White J.D."/>
            <person name="Wiley G.B."/>
            <person name="Wincker P."/>
            <person name="Xing Y."/>
            <person name="Yang L."/>
            <person name="Yao Z."/>
            <person name="Ying F."/>
            <person name="Zhai J."/>
            <person name="Zhou L."/>
            <person name="Zuber A."/>
            <person name="Denarie J."/>
            <person name="Dixon R.A."/>
            <person name="May G.D."/>
            <person name="Schwartz D.C."/>
            <person name="Rogers J."/>
            <person name="Quetier F."/>
            <person name="Town C.D."/>
            <person name="Roe B.A."/>
        </authorList>
    </citation>
    <scope>NUCLEOTIDE SEQUENCE [LARGE SCALE GENOMIC DNA]</scope>
    <source>
        <strain evidence="10">A17</strain>
        <strain evidence="11 12">cv. Jemalong A17</strain>
    </source>
</reference>
<organism evidence="10 12">
    <name type="scientific">Medicago truncatula</name>
    <name type="common">Barrel medic</name>
    <name type="synonym">Medicago tribuloides</name>
    <dbReference type="NCBI Taxonomy" id="3880"/>
    <lineage>
        <taxon>Eukaryota</taxon>
        <taxon>Viridiplantae</taxon>
        <taxon>Streptophyta</taxon>
        <taxon>Embryophyta</taxon>
        <taxon>Tracheophyta</taxon>
        <taxon>Spermatophyta</taxon>
        <taxon>Magnoliopsida</taxon>
        <taxon>eudicotyledons</taxon>
        <taxon>Gunneridae</taxon>
        <taxon>Pentapetalae</taxon>
        <taxon>rosids</taxon>
        <taxon>fabids</taxon>
        <taxon>Fabales</taxon>
        <taxon>Fabaceae</taxon>
        <taxon>Papilionoideae</taxon>
        <taxon>50 kb inversion clade</taxon>
        <taxon>NPAAA clade</taxon>
        <taxon>Hologalegina</taxon>
        <taxon>IRL clade</taxon>
        <taxon>Trifolieae</taxon>
        <taxon>Medicago</taxon>
    </lineage>
</organism>
<dbReference type="PROSITE" id="PS00139">
    <property type="entry name" value="THIOL_PROTEASE_CYS"/>
    <property type="match status" value="1"/>
</dbReference>
<dbReference type="HOGENOM" id="CLU_012184_1_0_1"/>
<dbReference type="AlphaFoldDB" id="G7ILI6"/>
<keyword evidence="7" id="KW-0325">Glycoprotein</keyword>
<evidence type="ECO:0000256" key="6">
    <source>
        <dbReference type="ARBA" id="ARBA00023157"/>
    </source>
</evidence>
<dbReference type="InterPro" id="IPR038765">
    <property type="entry name" value="Papain-like_cys_pep_sf"/>
</dbReference>
<dbReference type="InterPro" id="IPR039417">
    <property type="entry name" value="Peptidase_C1A_papain-like"/>
</dbReference>
<evidence type="ECO:0000256" key="3">
    <source>
        <dbReference type="ARBA" id="ARBA00022729"/>
    </source>
</evidence>
<evidence type="ECO:0000256" key="4">
    <source>
        <dbReference type="ARBA" id="ARBA00022801"/>
    </source>
</evidence>
<dbReference type="eggNOG" id="KOG1543">
    <property type="taxonomic scope" value="Eukaryota"/>
</dbReference>
<dbReference type="OMA" id="ITTEKYY"/>
<dbReference type="InterPro" id="IPR013201">
    <property type="entry name" value="Prot_inhib_I29"/>
</dbReference>
<dbReference type="EMBL" id="CM001218">
    <property type="protein sequence ID" value="AES64016.1"/>
    <property type="molecule type" value="Genomic_DNA"/>
</dbReference>
<feature type="domain" description="Cathepsin propeptide inhibitor" evidence="9">
    <location>
        <begin position="66"/>
        <end position="119"/>
    </location>
</feature>
<dbReference type="PROSITE" id="PS00640">
    <property type="entry name" value="THIOL_PROTEASE_ASN"/>
    <property type="match status" value="1"/>
</dbReference>
<dbReference type="KEGG" id="mtr:11443837"/>
<evidence type="ECO:0000256" key="2">
    <source>
        <dbReference type="ARBA" id="ARBA00022670"/>
    </source>
</evidence>
<evidence type="ECO:0000313" key="11">
    <source>
        <dbReference type="EnsemblPlants" id="AES64016"/>
    </source>
</evidence>
<dbReference type="Proteomes" id="UP000002051">
    <property type="component" value="Chromosome 2"/>
</dbReference>
<keyword evidence="3" id="KW-0732">Signal</keyword>
<keyword evidence="12" id="KW-1185">Reference proteome</keyword>
<comment type="similarity">
    <text evidence="1">Belongs to the peptidase C1 family.</text>
</comment>
<dbReference type="SMART" id="SM00848">
    <property type="entry name" value="Inhibitor_I29"/>
    <property type="match status" value="1"/>
</dbReference>
<dbReference type="PANTHER" id="PTHR12411">
    <property type="entry name" value="CYSTEINE PROTEASE FAMILY C1-RELATED"/>
    <property type="match status" value="1"/>
</dbReference>
<keyword evidence="5" id="KW-0788">Thiol protease</keyword>
<dbReference type="Pfam" id="PF00112">
    <property type="entry name" value="Peptidase_C1"/>
    <property type="match status" value="1"/>
</dbReference>
<dbReference type="PRINTS" id="PR00705">
    <property type="entry name" value="PAPAIN"/>
</dbReference>
<dbReference type="GO" id="GO:0004197">
    <property type="term" value="F:cysteine-type endopeptidase activity"/>
    <property type="evidence" value="ECO:0000318"/>
    <property type="project" value="GO_Central"/>
</dbReference>
<dbReference type="PROSITE" id="PS00639">
    <property type="entry name" value="THIOL_PROTEASE_HIS"/>
    <property type="match status" value="1"/>
</dbReference>
<name>G7ILI6_MEDTR</name>
<dbReference type="SMART" id="SM00645">
    <property type="entry name" value="Pept_C1"/>
    <property type="match status" value="1"/>
</dbReference>
<accession>G7ILI6</accession>
<dbReference type="InterPro" id="IPR025660">
    <property type="entry name" value="Pept_his_AS"/>
</dbReference>
<reference evidence="10 12" key="2">
    <citation type="journal article" date="2014" name="BMC Genomics">
        <title>An improved genome release (version Mt4.0) for the model legume Medicago truncatula.</title>
        <authorList>
            <person name="Tang H."/>
            <person name="Krishnakumar V."/>
            <person name="Bidwell S."/>
            <person name="Rosen B."/>
            <person name="Chan A."/>
            <person name="Zhou S."/>
            <person name="Gentzbittel L."/>
            <person name="Childs K.L."/>
            <person name="Yandell M."/>
            <person name="Gundlach H."/>
            <person name="Mayer K.F."/>
            <person name="Schwartz D.C."/>
            <person name="Town C.D."/>
        </authorList>
    </citation>
    <scope>GENOME REANNOTATION</scope>
    <source>
        <strain evidence="11 12">cv. Jemalong A17</strain>
    </source>
</reference>
<evidence type="ECO:0000256" key="1">
    <source>
        <dbReference type="ARBA" id="ARBA00008455"/>
    </source>
</evidence>
<protein>
    <submittedName>
        <fullName evidence="10">Papain family cysteine protease</fullName>
    </submittedName>
</protein>
<evidence type="ECO:0000256" key="7">
    <source>
        <dbReference type="ARBA" id="ARBA00023180"/>
    </source>
</evidence>
<dbReference type="FunFam" id="3.90.70.10:FF:000067">
    <property type="entry name" value="Senescence-specific cysteine protease"/>
    <property type="match status" value="1"/>
</dbReference>
<dbReference type="InterPro" id="IPR000169">
    <property type="entry name" value="Pept_cys_AS"/>
</dbReference>
<dbReference type="CDD" id="cd02248">
    <property type="entry name" value="Peptidase_C1A"/>
    <property type="match status" value="1"/>
</dbReference>
<keyword evidence="6" id="KW-1015">Disulfide bond</keyword>
<dbReference type="Pfam" id="PF08246">
    <property type="entry name" value="Inhibitor_I29"/>
    <property type="match status" value="1"/>
</dbReference>